<feature type="transmembrane region" description="Helical" evidence="6">
    <location>
        <begin position="160"/>
        <end position="179"/>
    </location>
</feature>
<dbReference type="RefSeq" id="WP_232649806.1">
    <property type="nucleotide sequence ID" value="NZ_JAJSBI010000008.1"/>
</dbReference>
<evidence type="ECO:0000256" key="6">
    <source>
        <dbReference type="SAM" id="Phobius"/>
    </source>
</evidence>
<comment type="caution">
    <text evidence="8">The sequence shown here is derived from an EMBL/GenBank/DDBJ whole genome shotgun (WGS) entry which is preliminary data.</text>
</comment>
<keyword evidence="3 6" id="KW-1133">Transmembrane helix</keyword>
<evidence type="ECO:0000256" key="4">
    <source>
        <dbReference type="ARBA" id="ARBA00023136"/>
    </source>
</evidence>
<reference evidence="8" key="1">
    <citation type="submission" date="2021-12" db="EMBL/GenBank/DDBJ databases">
        <authorList>
            <person name="Lee J.-H."/>
            <person name="Kim S.-B."/>
        </authorList>
    </citation>
    <scope>NUCLEOTIDE SEQUENCE</scope>
    <source>
        <strain evidence="8">NR30</strain>
    </source>
</reference>
<feature type="transmembrane region" description="Helical" evidence="6">
    <location>
        <begin position="20"/>
        <end position="41"/>
    </location>
</feature>
<dbReference type="GO" id="GO:0016020">
    <property type="term" value="C:membrane"/>
    <property type="evidence" value="ECO:0007669"/>
    <property type="project" value="UniProtKB-SubCell"/>
</dbReference>
<feature type="domain" description="Ferric oxidoreductase" evidence="7">
    <location>
        <begin position="22"/>
        <end position="143"/>
    </location>
</feature>
<dbReference type="InterPro" id="IPR013130">
    <property type="entry name" value="Fe3_Rdtase_TM_dom"/>
</dbReference>
<feature type="transmembrane region" description="Helical" evidence="6">
    <location>
        <begin position="186"/>
        <end position="207"/>
    </location>
</feature>
<keyword evidence="2 6" id="KW-0812">Transmembrane</keyword>
<proteinExistence type="predicted"/>
<dbReference type="Proteomes" id="UP001108029">
    <property type="component" value="Unassembled WGS sequence"/>
</dbReference>
<dbReference type="AlphaFoldDB" id="A0A9Q3VQ92"/>
<feature type="transmembrane region" description="Helical" evidence="6">
    <location>
        <begin position="62"/>
        <end position="87"/>
    </location>
</feature>
<feature type="transmembrane region" description="Helical" evidence="6">
    <location>
        <begin position="99"/>
        <end position="119"/>
    </location>
</feature>
<evidence type="ECO:0000256" key="2">
    <source>
        <dbReference type="ARBA" id="ARBA00022692"/>
    </source>
</evidence>
<accession>A0A9Q3VQ92</accession>
<feature type="transmembrane region" description="Helical" evidence="6">
    <location>
        <begin position="131"/>
        <end position="148"/>
    </location>
</feature>
<name>A0A9Q3VQ92_9ACTN</name>
<keyword evidence="4 6" id="KW-0472">Membrane</keyword>
<evidence type="ECO:0000313" key="9">
    <source>
        <dbReference type="Proteomes" id="UP001108029"/>
    </source>
</evidence>
<comment type="subcellular location">
    <subcellularLocation>
        <location evidence="1">Membrane</location>
        <topology evidence="1">Multi-pass membrane protein</topology>
    </subcellularLocation>
</comment>
<evidence type="ECO:0000256" key="3">
    <source>
        <dbReference type="ARBA" id="ARBA00022989"/>
    </source>
</evidence>
<dbReference type="Pfam" id="PF01794">
    <property type="entry name" value="Ferric_reduct"/>
    <property type="match status" value="1"/>
</dbReference>
<evidence type="ECO:0000256" key="1">
    <source>
        <dbReference type="ARBA" id="ARBA00004141"/>
    </source>
</evidence>
<sequence>MTGLVPLAAGPSPLWYATRAGGTVALVLLTVTVALGVAVGGRHTPRRLARFEVSALHRNLSVLTLVFLALHIVTVILDTFVHLGWWVTVVPFAASYRPLWLGLGTVAFDLLLAVAATSAVRLRIGQRRWKAVHWLAYAAWPVALFHAAGTGTDTRLTLQLALYAACAALVVAAVWWRLYRAGPGRVAVRLWAGVTAAAVPVVLAAFMNSGPLQPGWAQRAGGTTATSTSTSTSTGTSTGTVHSTPAPTDDDEGGSE</sequence>
<evidence type="ECO:0000256" key="5">
    <source>
        <dbReference type="SAM" id="MobiDB-lite"/>
    </source>
</evidence>
<evidence type="ECO:0000313" key="8">
    <source>
        <dbReference type="EMBL" id="MCD9875704.1"/>
    </source>
</evidence>
<feature type="region of interest" description="Disordered" evidence="5">
    <location>
        <begin position="217"/>
        <end position="256"/>
    </location>
</feature>
<gene>
    <name evidence="8" type="ORF">LJ657_18970</name>
</gene>
<feature type="compositionally biased region" description="Low complexity" evidence="5">
    <location>
        <begin position="220"/>
        <end position="240"/>
    </location>
</feature>
<dbReference type="EMBL" id="JAJSBI010000008">
    <property type="protein sequence ID" value="MCD9875704.1"/>
    <property type="molecule type" value="Genomic_DNA"/>
</dbReference>
<organism evidence="8 9">
    <name type="scientific">Streptomyces guryensis</name>
    <dbReference type="NCBI Taxonomy" id="2886947"/>
    <lineage>
        <taxon>Bacteria</taxon>
        <taxon>Bacillati</taxon>
        <taxon>Actinomycetota</taxon>
        <taxon>Actinomycetes</taxon>
        <taxon>Kitasatosporales</taxon>
        <taxon>Streptomycetaceae</taxon>
        <taxon>Streptomyces</taxon>
    </lineage>
</organism>
<keyword evidence="9" id="KW-1185">Reference proteome</keyword>
<protein>
    <submittedName>
        <fullName evidence="8">Ferric reductase-like transmembrane domain-containing protein</fullName>
    </submittedName>
</protein>
<evidence type="ECO:0000259" key="7">
    <source>
        <dbReference type="Pfam" id="PF01794"/>
    </source>
</evidence>